<evidence type="ECO:0000313" key="4">
    <source>
        <dbReference type="Proteomes" id="UP000007962"/>
    </source>
</evidence>
<dbReference type="OrthoDB" id="1094370at2"/>
<dbReference type="SUPFAM" id="SSF50475">
    <property type="entry name" value="FMN-binding split barrel"/>
    <property type="match status" value="1"/>
</dbReference>
<proteinExistence type="predicted"/>
<gene>
    <name evidence="3" type="ordered locus">Bcav_0832</name>
</gene>
<dbReference type="GO" id="GO:0005829">
    <property type="term" value="C:cytosol"/>
    <property type="evidence" value="ECO:0007669"/>
    <property type="project" value="TreeGrafter"/>
</dbReference>
<evidence type="ECO:0000313" key="3">
    <source>
        <dbReference type="EMBL" id="ACQ79093.1"/>
    </source>
</evidence>
<dbReference type="InterPro" id="IPR011576">
    <property type="entry name" value="Pyridox_Oxase_N"/>
</dbReference>
<dbReference type="HOGENOM" id="CLU_123922_0_1_11"/>
<dbReference type="eggNOG" id="COG3871">
    <property type="taxonomic scope" value="Bacteria"/>
</dbReference>
<dbReference type="Pfam" id="PF01243">
    <property type="entry name" value="PNPOx_N"/>
    <property type="match status" value="1"/>
</dbReference>
<accession>C5BZC1</accession>
<dbReference type="KEGG" id="bcv:Bcav_0832"/>
<dbReference type="PANTHER" id="PTHR35176">
    <property type="entry name" value="HEME OXYGENASE HI_0854-RELATED"/>
    <property type="match status" value="1"/>
</dbReference>
<dbReference type="STRING" id="471853.Bcav_0832"/>
<sequence>MDLDSSHAFVRDHRHGVLATLRRDGRPQLSTVLYGVGDDGALLVSSTAPRAKTRNLGRDPRFSLHIERDDGYAYVVLEGAAELSDVARTPDDAAADALVAYYRLALGEHPDWDDYRRAMVADQRLLLTLRPERAYGMLELPLPS</sequence>
<keyword evidence="1" id="KW-0560">Oxidoreductase</keyword>
<feature type="domain" description="Pyridoxamine 5'-phosphate oxidase N-terminal" evidence="2">
    <location>
        <begin position="7"/>
        <end position="135"/>
    </location>
</feature>
<dbReference type="InterPro" id="IPR012349">
    <property type="entry name" value="Split_barrel_FMN-bd"/>
</dbReference>
<evidence type="ECO:0000259" key="2">
    <source>
        <dbReference type="Pfam" id="PF01243"/>
    </source>
</evidence>
<name>C5BZC1_BEUC1</name>
<protein>
    <submittedName>
        <fullName evidence="3">Pyridoxamine 5'-phosphate oxidase-related protein FMN-binding</fullName>
    </submittedName>
</protein>
<dbReference type="InterPro" id="IPR019920">
    <property type="entry name" value="F420-binding_dom_put"/>
</dbReference>
<dbReference type="PANTHER" id="PTHR35176:SF2">
    <property type="entry name" value="F420H(2)-DEPENDENT REDUCTASE RV1155"/>
    <property type="match status" value="1"/>
</dbReference>
<dbReference type="EMBL" id="CP001618">
    <property type="protein sequence ID" value="ACQ79093.1"/>
    <property type="molecule type" value="Genomic_DNA"/>
</dbReference>
<dbReference type="Proteomes" id="UP000007962">
    <property type="component" value="Chromosome"/>
</dbReference>
<dbReference type="GO" id="GO:0016627">
    <property type="term" value="F:oxidoreductase activity, acting on the CH-CH group of donors"/>
    <property type="evidence" value="ECO:0007669"/>
    <property type="project" value="TreeGrafter"/>
</dbReference>
<dbReference type="Gene3D" id="2.30.110.10">
    <property type="entry name" value="Electron Transport, Fmn-binding Protein, Chain A"/>
    <property type="match status" value="1"/>
</dbReference>
<dbReference type="NCBIfam" id="TIGR03618">
    <property type="entry name" value="Rv1155_F420"/>
    <property type="match status" value="1"/>
</dbReference>
<keyword evidence="4" id="KW-1185">Reference proteome</keyword>
<dbReference type="GO" id="GO:0070967">
    <property type="term" value="F:coenzyme F420 binding"/>
    <property type="evidence" value="ECO:0007669"/>
    <property type="project" value="TreeGrafter"/>
</dbReference>
<organism evidence="3 4">
    <name type="scientific">Beutenbergia cavernae (strain ATCC BAA-8 / DSM 12333 / CCUG 43141 / JCM 11478 / NBRC 16432 / NCIMB 13614 / HKI 0122)</name>
    <dbReference type="NCBI Taxonomy" id="471853"/>
    <lineage>
        <taxon>Bacteria</taxon>
        <taxon>Bacillati</taxon>
        <taxon>Actinomycetota</taxon>
        <taxon>Actinomycetes</taxon>
        <taxon>Micrococcales</taxon>
        <taxon>Beutenbergiaceae</taxon>
        <taxon>Beutenbergia</taxon>
    </lineage>
</organism>
<dbReference type="AlphaFoldDB" id="C5BZC1"/>
<dbReference type="RefSeq" id="WP_012725873.1">
    <property type="nucleotide sequence ID" value="NC_012669.1"/>
</dbReference>
<reference evidence="3 4" key="1">
    <citation type="journal article" date="2009" name="Stand. Genomic Sci.">
        <title>Complete genome sequence of Beutenbergia cavernae type strain (HKI 0122).</title>
        <authorList>
            <person name="Land M."/>
            <person name="Pukall R."/>
            <person name="Abt B."/>
            <person name="Goker M."/>
            <person name="Rohde M."/>
            <person name="Glavina Del Rio T."/>
            <person name="Tice H."/>
            <person name="Copeland A."/>
            <person name="Cheng J.F."/>
            <person name="Lucas S."/>
            <person name="Chen F."/>
            <person name="Nolan M."/>
            <person name="Bruce D."/>
            <person name="Goodwin L."/>
            <person name="Pitluck S."/>
            <person name="Ivanova N."/>
            <person name="Mavromatis K."/>
            <person name="Ovchinnikova G."/>
            <person name="Pati A."/>
            <person name="Chen A."/>
            <person name="Palaniappan K."/>
            <person name="Hauser L."/>
            <person name="Chang Y.J."/>
            <person name="Jefferies C.C."/>
            <person name="Saunders E."/>
            <person name="Brettin T."/>
            <person name="Detter J.C."/>
            <person name="Han C."/>
            <person name="Chain P."/>
            <person name="Bristow J."/>
            <person name="Eisen J.A."/>
            <person name="Markowitz V."/>
            <person name="Hugenholtz P."/>
            <person name="Kyrpides N.C."/>
            <person name="Klenk H.P."/>
            <person name="Lapidus A."/>
        </authorList>
    </citation>
    <scope>NUCLEOTIDE SEQUENCE [LARGE SCALE GENOMIC DNA]</scope>
    <source>
        <strain evidence="4">ATCC BAA-8 / DSM 12333 / NBRC 16432</strain>
    </source>
</reference>
<dbReference type="InterPro" id="IPR052019">
    <property type="entry name" value="F420H2_bilvrd_red/Heme_oxyg"/>
</dbReference>
<evidence type="ECO:0000256" key="1">
    <source>
        <dbReference type="ARBA" id="ARBA00023002"/>
    </source>
</evidence>